<reference evidence="7" key="1">
    <citation type="submission" date="2021-01" db="EMBL/GenBank/DDBJ databases">
        <authorList>
            <person name="Corre E."/>
            <person name="Pelletier E."/>
            <person name="Niang G."/>
            <person name="Scheremetjew M."/>
            <person name="Finn R."/>
            <person name="Kale V."/>
            <person name="Holt S."/>
            <person name="Cochrane G."/>
            <person name="Meng A."/>
            <person name="Brown T."/>
            <person name="Cohen L."/>
        </authorList>
    </citation>
    <scope>NUCLEOTIDE SEQUENCE</scope>
    <source>
        <strain evidence="7">CCMP1381</strain>
    </source>
</reference>
<feature type="transmembrane region" description="Helical" evidence="6">
    <location>
        <begin position="113"/>
        <end position="131"/>
    </location>
</feature>
<organism evidence="7">
    <name type="scientific">Octactis speculum</name>
    <dbReference type="NCBI Taxonomy" id="3111310"/>
    <lineage>
        <taxon>Eukaryota</taxon>
        <taxon>Sar</taxon>
        <taxon>Stramenopiles</taxon>
        <taxon>Ochrophyta</taxon>
        <taxon>Dictyochophyceae</taxon>
        <taxon>Dictyochales</taxon>
        <taxon>Dictyochaceae</taxon>
        <taxon>Octactis</taxon>
    </lineage>
</organism>
<feature type="transmembrane region" description="Helical" evidence="6">
    <location>
        <begin position="228"/>
        <end position="247"/>
    </location>
</feature>
<dbReference type="EMBL" id="HBGS01006577">
    <property type="protein sequence ID" value="CAD9378174.1"/>
    <property type="molecule type" value="Transcribed_RNA"/>
</dbReference>
<keyword evidence="3 6" id="KW-0812">Transmembrane</keyword>
<evidence type="ECO:0000313" key="7">
    <source>
        <dbReference type="EMBL" id="CAD9378174.1"/>
    </source>
</evidence>
<dbReference type="PANTHER" id="PTHR10778:SF18">
    <property type="entry name" value="SUGAR PHOSPHATE TRANSPORTER DOMAIN-CONTAINING PROTEIN"/>
    <property type="match status" value="1"/>
</dbReference>
<dbReference type="PANTHER" id="PTHR10778">
    <property type="entry name" value="SOLUTE CARRIER FAMILY 35 MEMBER B"/>
    <property type="match status" value="1"/>
</dbReference>
<evidence type="ECO:0000256" key="5">
    <source>
        <dbReference type="ARBA" id="ARBA00023136"/>
    </source>
</evidence>
<dbReference type="Pfam" id="PF08449">
    <property type="entry name" value="UAA"/>
    <property type="match status" value="1"/>
</dbReference>
<dbReference type="AlphaFoldDB" id="A0A7S2AUM5"/>
<evidence type="ECO:0000256" key="1">
    <source>
        <dbReference type="ARBA" id="ARBA00004141"/>
    </source>
</evidence>
<accession>A0A7S2AUM5</accession>
<dbReference type="SUPFAM" id="SSF103481">
    <property type="entry name" value="Multidrug resistance efflux transporter EmrE"/>
    <property type="match status" value="1"/>
</dbReference>
<dbReference type="GO" id="GO:0005789">
    <property type="term" value="C:endoplasmic reticulum membrane"/>
    <property type="evidence" value="ECO:0007669"/>
    <property type="project" value="TreeGrafter"/>
</dbReference>
<dbReference type="GO" id="GO:0000139">
    <property type="term" value="C:Golgi membrane"/>
    <property type="evidence" value="ECO:0007669"/>
    <property type="project" value="TreeGrafter"/>
</dbReference>
<proteinExistence type="predicted"/>
<dbReference type="InterPro" id="IPR013657">
    <property type="entry name" value="SCL35B1-4/HUT1"/>
</dbReference>
<dbReference type="InterPro" id="IPR037185">
    <property type="entry name" value="EmrE-like"/>
</dbReference>
<evidence type="ECO:0000256" key="4">
    <source>
        <dbReference type="ARBA" id="ARBA00022989"/>
    </source>
</evidence>
<evidence type="ECO:0000256" key="2">
    <source>
        <dbReference type="ARBA" id="ARBA00022448"/>
    </source>
</evidence>
<comment type="subcellular location">
    <subcellularLocation>
        <location evidence="1">Membrane</location>
        <topology evidence="1">Multi-pass membrane protein</topology>
    </subcellularLocation>
</comment>
<keyword evidence="2" id="KW-0813">Transport</keyword>
<feature type="transmembrane region" description="Helical" evidence="6">
    <location>
        <begin position="267"/>
        <end position="286"/>
    </location>
</feature>
<dbReference type="GO" id="GO:0005459">
    <property type="term" value="F:UDP-galactose transmembrane transporter activity"/>
    <property type="evidence" value="ECO:0007669"/>
    <property type="project" value="TreeGrafter"/>
</dbReference>
<evidence type="ECO:0008006" key="8">
    <source>
        <dbReference type="Google" id="ProtNLM"/>
    </source>
</evidence>
<dbReference type="GO" id="GO:0005460">
    <property type="term" value="F:UDP-glucose transmembrane transporter activity"/>
    <property type="evidence" value="ECO:0007669"/>
    <property type="project" value="TreeGrafter"/>
</dbReference>
<keyword evidence="4 6" id="KW-1133">Transmembrane helix</keyword>
<feature type="transmembrane region" description="Helical" evidence="6">
    <location>
        <begin position="75"/>
        <end position="93"/>
    </location>
</feature>
<evidence type="ECO:0000256" key="6">
    <source>
        <dbReference type="SAM" id="Phobius"/>
    </source>
</evidence>
<name>A0A7S2AUM5_9STRA</name>
<protein>
    <recommendedName>
        <fullName evidence="8">Sugar phosphate transporter domain-containing protein</fullName>
    </recommendedName>
</protein>
<gene>
    <name evidence="7" type="ORF">DSPE1174_LOCUS3461</name>
</gene>
<sequence>MAAVIESKPTQLKAPSTLIGRNKIPLAEADFEERQTKVSTKNTCPVKLRKSPLVETHQRHALSPRGGAAALPDSVKLLIGAGGIYAAFMYYGLLQEAVFSYVSPDGEGMFKQAWLLQFFEAFANVVVGFVGRQLCGPTANLPLSLFAYAGTTQVCAKAFTSLALASGVSFPVVTLAKSGKMVPVMIGSILLGGASYSPREYGQVAAIIGGTCIVSMSKKKSAAGPSSALGLMFIVSSLIMDGLTGGLQKRVKSSTKESGVSPKPYDFMFWTNFFMCIVAAVVSVVLGEVKPGVDFCTSNPEILTKILRFSICSAVGQSFIFYTIANFDPLVCTTVTTTRKIFSVLLSIFTNNHALSAKGWSGIAVACLGIMGELEHKYTRSKR</sequence>
<evidence type="ECO:0000256" key="3">
    <source>
        <dbReference type="ARBA" id="ARBA00022692"/>
    </source>
</evidence>
<keyword evidence="5 6" id="KW-0472">Membrane</keyword>